<proteinExistence type="predicted"/>
<dbReference type="GO" id="GO:0008199">
    <property type="term" value="F:ferric iron binding"/>
    <property type="evidence" value="ECO:0007669"/>
    <property type="project" value="InterPro"/>
</dbReference>
<dbReference type="EMBL" id="JATN01000322">
    <property type="protein sequence ID" value="EUC54367.1"/>
    <property type="molecule type" value="Genomic_DNA"/>
</dbReference>
<dbReference type="InterPro" id="IPR000627">
    <property type="entry name" value="Intradiol_dOase_C"/>
</dbReference>
<evidence type="ECO:0000313" key="4">
    <source>
        <dbReference type="Proteomes" id="UP000030108"/>
    </source>
</evidence>
<organism evidence="3 4">
    <name type="scientific">Rhizoctonia solani AG-3 Rhs1AP</name>
    <dbReference type="NCBI Taxonomy" id="1086054"/>
    <lineage>
        <taxon>Eukaryota</taxon>
        <taxon>Fungi</taxon>
        <taxon>Dikarya</taxon>
        <taxon>Basidiomycota</taxon>
        <taxon>Agaricomycotina</taxon>
        <taxon>Agaricomycetes</taxon>
        <taxon>Cantharellales</taxon>
        <taxon>Ceratobasidiaceae</taxon>
        <taxon>Rhizoctonia</taxon>
    </lineage>
</organism>
<dbReference type="PANTHER" id="PTHR34315">
    <property type="match status" value="1"/>
</dbReference>
<dbReference type="Gene3D" id="2.60.130.10">
    <property type="entry name" value="Aromatic compound dioxygenase"/>
    <property type="match status" value="1"/>
</dbReference>
<dbReference type="InterPro" id="IPR015889">
    <property type="entry name" value="Intradiol_dOase_core"/>
</dbReference>
<accession>X8IXG0</accession>
<feature type="non-terminal residue" evidence="3">
    <location>
        <position position="423"/>
    </location>
</feature>
<feature type="compositionally biased region" description="Low complexity" evidence="1">
    <location>
        <begin position="397"/>
        <end position="410"/>
    </location>
</feature>
<dbReference type="AlphaFoldDB" id="X8IXG0"/>
<gene>
    <name evidence="3" type="ORF">RSOL_042870</name>
</gene>
<evidence type="ECO:0000313" key="3">
    <source>
        <dbReference type="EMBL" id="EUC54367.1"/>
    </source>
</evidence>
<dbReference type="SUPFAM" id="SSF49482">
    <property type="entry name" value="Aromatic compound dioxygenase"/>
    <property type="match status" value="1"/>
</dbReference>
<keyword evidence="3" id="KW-0223">Dioxygenase</keyword>
<comment type="caution">
    <text evidence="3">The sequence shown here is derived from an EMBL/GenBank/DDBJ whole genome shotgun (WGS) entry which is preliminary data.</text>
</comment>
<feature type="domain" description="Intradiol ring-cleavage dioxygenases" evidence="2">
    <location>
        <begin position="156"/>
        <end position="215"/>
    </location>
</feature>
<dbReference type="Pfam" id="PF00775">
    <property type="entry name" value="Dioxygenase_C"/>
    <property type="match status" value="1"/>
</dbReference>
<dbReference type="PANTHER" id="PTHR34315:SF1">
    <property type="entry name" value="INTRADIOL RING-CLEAVAGE DIOXYGENASES DOMAIN-CONTAINING PROTEIN-RELATED"/>
    <property type="match status" value="1"/>
</dbReference>
<protein>
    <submittedName>
        <fullName evidence="3">Protocatechuate 3,4-dioxygenase beta subunit, putative</fullName>
    </submittedName>
</protein>
<name>X8IXG0_9AGAM</name>
<dbReference type="CDD" id="cd03457">
    <property type="entry name" value="intradiol_dioxygenase_like"/>
    <property type="match status" value="1"/>
</dbReference>
<dbReference type="GO" id="GO:0016702">
    <property type="term" value="F:oxidoreductase activity, acting on single donors with incorporation of molecular oxygen, incorporation of two atoms of oxygen"/>
    <property type="evidence" value="ECO:0007669"/>
    <property type="project" value="InterPro"/>
</dbReference>
<dbReference type="Proteomes" id="UP000030108">
    <property type="component" value="Unassembled WGS sequence"/>
</dbReference>
<evidence type="ECO:0000256" key="1">
    <source>
        <dbReference type="SAM" id="MobiDB-lite"/>
    </source>
</evidence>
<feature type="region of interest" description="Disordered" evidence="1">
    <location>
        <begin position="394"/>
        <end position="423"/>
    </location>
</feature>
<evidence type="ECO:0000259" key="2">
    <source>
        <dbReference type="Pfam" id="PF00775"/>
    </source>
</evidence>
<reference evidence="4" key="1">
    <citation type="journal article" date="2014" name="Genome Announc.">
        <title>Draft genome sequence of the plant-pathogenic soil fungus Rhizoctonia solani anastomosis group 3 strain Rhs1AP.</title>
        <authorList>
            <person name="Cubeta M.A."/>
            <person name="Thomas E."/>
            <person name="Dean R.A."/>
            <person name="Jabaji S."/>
            <person name="Neate S.M."/>
            <person name="Tavantzis S."/>
            <person name="Toda T."/>
            <person name="Vilgalys R."/>
            <person name="Bharathan N."/>
            <person name="Fedorova-Abrams N."/>
            <person name="Pakala S.B."/>
            <person name="Pakala S.M."/>
            <person name="Zafar N."/>
            <person name="Joardar V."/>
            <person name="Losada L."/>
            <person name="Nierman W.C."/>
        </authorList>
    </citation>
    <scope>NUCLEOTIDE SEQUENCE [LARGE SCALE GENOMIC DNA]</scope>
    <source>
        <strain evidence="4">AG-3</strain>
    </source>
</reference>
<dbReference type="OrthoDB" id="121380at2759"/>
<sequence length="423" mass="46679">MPGLLANVYSLIGQFRTVTNGITDEPRSSTSISTHQLLPPVPTTMHTLNLLRFSLSLLALSSLTLAHSEDEETVHSYDLSRRQLEANGRHVATSKCARQIAEYNSARRMKRSLSVRGTNNVKEIPGSKYKIPKEDQPTYKTIQNNTCVVAPEVTEGPYFIQNELLRNDIREDQPGVDLFLDIGVIDIRTCQPLPKALVEIWSCNSTGYYSSFTTAPPAMAPPLPASTDPLYTNSATRSVLIGYGQMNTSGNKTDELSWLRGAYPTNNRGLVEFKTKYPGYYTGRAIHIHTVVTTNWTYLTNGTVVSKSGNTRHIGQLFFEEELSDQVLATPAYQNTTQVRLENYRDSILAVQNAQGHNAFVDPVLMGEKIEDGVLAYITLGVDTSFETSIYTNNTWAPSKASPGSKPSGPRATSANRHDPVAN</sequence>
<keyword evidence="3" id="KW-0560">Oxidoreductase</keyword>